<protein>
    <recommendedName>
        <fullName evidence="6">Template-activating factor I</fullName>
    </recommendedName>
</protein>
<dbReference type="Proteomes" id="UP000612746">
    <property type="component" value="Unassembled WGS sequence"/>
</dbReference>
<evidence type="ECO:0000256" key="2">
    <source>
        <dbReference type="RuleBase" id="RU003876"/>
    </source>
</evidence>
<feature type="region of interest" description="Disordered" evidence="3">
    <location>
        <begin position="174"/>
        <end position="216"/>
    </location>
</feature>
<evidence type="ECO:0000313" key="5">
    <source>
        <dbReference type="Proteomes" id="UP000612746"/>
    </source>
</evidence>
<evidence type="ECO:0000256" key="1">
    <source>
        <dbReference type="ARBA" id="ARBA00009947"/>
    </source>
</evidence>
<evidence type="ECO:0008006" key="6">
    <source>
        <dbReference type="Google" id="ProtNLM"/>
    </source>
</evidence>
<dbReference type="GO" id="GO:0006334">
    <property type="term" value="P:nucleosome assembly"/>
    <property type="evidence" value="ECO:0007669"/>
    <property type="project" value="InterPro"/>
</dbReference>
<evidence type="ECO:0000256" key="3">
    <source>
        <dbReference type="SAM" id="MobiDB-lite"/>
    </source>
</evidence>
<evidence type="ECO:0000313" key="4">
    <source>
        <dbReference type="EMBL" id="KAG2184180.1"/>
    </source>
</evidence>
<comment type="similarity">
    <text evidence="1 2">Belongs to the nucleosome assembly protein (NAP) family.</text>
</comment>
<dbReference type="PANTHER" id="PTHR11875">
    <property type="entry name" value="TESTIS-SPECIFIC Y-ENCODED PROTEIN"/>
    <property type="match status" value="1"/>
</dbReference>
<organism evidence="4 5">
    <name type="scientific">Umbelopsis vinacea</name>
    <dbReference type="NCBI Taxonomy" id="44442"/>
    <lineage>
        <taxon>Eukaryota</taxon>
        <taxon>Fungi</taxon>
        <taxon>Fungi incertae sedis</taxon>
        <taxon>Mucoromycota</taxon>
        <taxon>Mucoromycotina</taxon>
        <taxon>Umbelopsidomycetes</taxon>
        <taxon>Umbelopsidales</taxon>
        <taxon>Umbelopsidaceae</taxon>
        <taxon>Umbelopsis</taxon>
    </lineage>
</organism>
<feature type="compositionally biased region" description="Acidic residues" evidence="3">
    <location>
        <begin position="176"/>
        <end position="206"/>
    </location>
</feature>
<dbReference type="InterPro" id="IPR002164">
    <property type="entry name" value="NAP_family"/>
</dbReference>
<dbReference type="Pfam" id="PF00956">
    <property type="entry name" value="NAP"/>
    <property type="match status" value="1"/>
</dbReference>
<dbReference type="OrthoDB" id="19419at2759"/>
<dbReference type="Gene3D" id="1.20.5.1500">
    <property type="match status" value="1"/>
</dbReference>
<accession>A0A8H7Q282</accession>
<dbReference type="InterPro" id="IPR037231">
    <property type="entry name" value="NAP-like_sf"/>
</dbReference>
<reference evidence="4" key="1">
    <citation type="submission" date="2020-12" db="EMBL/GenBank/DDBJ databases">
        <title>Metabolic potential, ecology and presence of endohyphal bacteria is reflected in genomic diversity of Mucoromycotina.</title>
        <authorList>
            <person name="Muszewska A."/>
            <person name="Okrasinska A."/>
            <person name="Steczkiewicz K."/>
            <person name="Drgas O."/>
            <person name="Orlowska M."/>
            <person name="Perlinska-Lenart U."/>
            <person name="Aleksandrzak-Piekarczyk T."/>
            <person name="Szatraj K."/>
            <person name="Zielenkiewicz U."/>
            <person name="Pilsyk S."/>
            <person name="Malc E."/>
            <person name="Mieczkowski P."/>
            <person name="Kruszewska J.S."/>
            <person name="Biernat P."/>
            <person name="Pawlowska J."/>
        </authorList>
    </citation>
    <scope>NUCLEOTIDE SEQUENCE</scope>
    <source>
        <strain evidence="4">WA0000051536</strain>
    </source>
</reference>
<sequence length="216" mass="25030">MISDEIQQQLERIGKETTDADRQLFLQRNKLMKPIYAKRREILKKVPNFWGTALGNNQMMVTLFEDVDQDLLNNITDFHVEHDDENPDTYTISVSFAKNDDFENETLTKKITVNEDGDSAEVVKSTVNWKGGKKRKASAADEEATSFIDWFSNDDHIIGSFFRDDFFPDAINYYNGEDDSDDEEYLDEIELGSEDEDDEEDDEEEEQAPKSKKARK</sequence>
<dbReference type="AlphaFoldDB" id="A0A8H7Q282"/>
<dbReference type="Gene3D" id="3.30.1120.90">
    <property type="entry name" value="Nucleosome assembly protein"/>
    <property type="match status" value="1"/>
</dbReference>
<dbReference type="SUPFAM" id="SSF143113">
    <property type="entry name" value="NAP-like"/>
    <property type="match status" value="1"/>
</dbReference>
<comment type="caution">
    <text evidence="4">The sequence shown here is derived from an EMBL/GenBank/DDBJ whole genome shotgun (WGS) entry which is preliminary data.</text>
</comment>
<keyword evidence="5" id="KW-1185">Reference proteome</keyword>
<dbReference type="EMBL" id="JAEPRA010000006">
    <property type="protein sequence ID" value="KAG2184180.1"/>
    <property type="molecule type" value="Genomic_DNA"/>
</dbReference>
<name>A0A8H7Q282_9FUNG</name>
<dbReference type="GO" id="GO:0005634">
    <property type="term" value="C:nucleus"/>
    <property type="evidence" value="ECO:0007669"/>
    <property type="project" value="InterPro"/>
</dbReference>
<gene>
    <name evidence="4" type="ORF">INT44_009195</name>
</gene>
<proteinExistence type="inferred from homology"/>